<reference evidence="1" key="1">
    <citation type="submission" date="2022-12" db="EMBL/GenBank/DDBJ databases">
        <title>Genome Sequence of Lasiodiplodia mahajangana.</title>
        <authorList>
            <person name="Buettner E."/>
        </authorList>
    </citation>
    <scope>NUCLEOTIDE SEQUENCE</scope>
    <source>
        <strain evidence="1">VT137</strain>
    </source>
</reference>
<comment type="caution">
    <text evidence="1">The sequence shown here is derived from an EMBL/GenBank/DDBJ whole genome shotgun (WGS) entry which is preliminary data.</text>
</comment>
<sequence length="223" mass="24040">MAATDRAPITPKLQGQCLRYQLPGLPLYSTPALPSPYAASPRNRPLVMTEAKPNEGSSNEHLHSVDGSSLPRHTDDAASHTASACETGNGASHGTETSATIETSKDGAGVDKEAGDKNEGGNGGDEEEGEAEAENEDEDDDNDEDEDEEEEEEEEDEEDEEDDEPRLKYARLTQHLLPVYRNGDSTSAFLVAGDKMIVGTHKGNIVIHPKYHSVSLLRPGLQC</sequence>
<evidence type="ECO:0000313" key="1">
    <source>
        <dbReference type="EMBL" id="KAJ8125830.1"/>
    </source>
</evidence>
<dbReference type="EMBL" id="JAPUUL010002158">
    <property type="protein sequence ID" value="KAJ8125830.1"/>
    <property type="molecule type" value="Genomic_DNA"/>
</dbReference>
<dbReference type="Proteomes" id="UP001153332">
    <property type="component" value="Unassembled WGS sequence"/>
</dbReference>
<protein>
    <submittedName>
        <fullName evidence="1">Uncharacterized protein</fullName>
    </submittedName>
</protein>
<name>A0ACC2JEH1_9PEZI</name>
<evidence type="ECO:0000313" key="2">
    <source>
        <dbReference type="Proteomes" id="UP001153332"/>
    </source>
</evidence>
<gene>
    <name evidence="1" type="ORF">O1611_g7808</name>
</gene>
<keyword evidence="2" id="KW-1185">Reference proteome</keyword>
<accession>A0ACC2JEH1</accession>
<organism evidence="1 2">
    <name type="scientific">Lasiodiplodia mahajangana</name>
    <dbReference type="NCBI Taxonomy" id="1108764"/>
    <lineage>
        <taxon>Eukaryota</taxon>
        <taxon>Fungi</taxon>
        <taxon>Dikarya</taxon>
        <taxon>Ascomycota</taxon>
        <taxon>Pezizomycotina</taxon>
        <taxon>Dothideomycetes</taxon>
        <taxon>Dothideomycetes incertae sedis</taxon>
        <taxon>Botryosphaeriales</taxon>
        <taxon>Botryosphaeriaceae</taxon>
        <taxon>Lasiodiplodia</taxon>
    </lineage>
</organism>
<proteinExistence type="predicted"/>